<dbReference type="PANTHER" id="PTHR43806:SF11">
    <property type="entry name" value="CEREVISIN-RELATED"/>
    <property type="match status" value="1"/>
</dbReference>
<evidence type="ECO:0000256" key="5">
    <source>
        <dbReference type="PROSITE-ProRule" id="PRU01240"/>
    </source>
</evidence>
<accession>A0A0G3GUL8</accession>
<evidence type="ECO:0000256" key="2">
    <source>
        <dbReference type="ARBA" id="ARBA00022670"/>
    </source>
</evidence>
<dbReference type="InterPro" id="IPR050131">
    <property type="entry name" value="Peptidase_S8_subtilisin-like"/>
</dbReference>
<dbReference type="EMBL" id="CP011542">
    <property type="protein sequence ID" value="AKK04871.1"/>
    <property type="molecule type" value="Genomic_DNA"/>
</dbReference>
<dbReference type="EC" id="3.4.21.-" evidence="10"/>
<feature type="chain" id="PRO_5005184385" evidence="8">
    <location>
        <begin position="18"/>
        <end position="387"/>
    </location>
</feature>
<keyword evidence="7" id="KW-0812">Transmembrane</keyword>
<dbReference type="AlphaFoldDB" id="A0A0G3GUL8"/>
<keyword evidence="4 5" id="KW-0720">Serine protease</keyword>
<dbReference type="PATRIC" id="fig|571915.4.peg.558"/>
<dbReference type="InterPro" id="IPR023827">
    <property type="entry name" value="Peptidase_S8_Asp-AS"/>
</dbReference>
<feature type="signal peptide" evidence="8">
    <location>
        <begin position="1"/>
        <end position="17"/>
    </location>
</feature>
<feature type="active site" description="Charge relay system" evidence="5">
    <location>
        <position position="290"/>
    </location>
</feature>
<dbReference type="InterPro" id="IPR023828">
    <property type="entry name" value="Peptidase_S8_Ser-AS"/>
</dbReference>
<dbReference type="SUPFAM" id="SSF52743">
    <property type="entry name" value="Subtilisin-like"/>
    <property type="match status" value="1"/>
</dbReference>
<dbReference type="PROSITE" id="PS00136">
    <property type="entry name" value="SUBTILASE_ASP"/>
    <property type="match status" value="1"/>
</dbReference>
<dbReference type="KEGG" id="cmv:CMUST_02635"/>
<dbReference type="PRINTS" id="PR00723">
    <property type="entry name" value="SUBTILISIN"/>
</dbReference>
<sequence>MSCAALIFLSSFTTATAQPTEPIEPPPPHIECAITNTAPEPARIHQAALSDGFRPVHAFATGLGVTVAIIDTGIYPHPRLPEVIDGGDFVDAGVGAIIDCDAHGTIVAGVIATRDTGDGIVGIAPDVRLLSLRQTSTKFQREPAPNSPEVAGGSLATLTAAIEAAIDQHAQVINISVVSCLPPGTPPVDTQEFDRVIRKAEAAGVVIVAAAGNLSQSCPQGSTVYPAHHPQVIGVGSLADPYHLAEYSVRSPKPMLAAPGVVPAGLATRDGELSDGIIHPGGIAPFEGTSFATPVVTGTVALLKQRYPAASPQQVRELLFASVDPATGALDIQQVLRHFHTPKPQSATIAIAKPQPADTGSVQRTAWLLYGLGVLTVVALALRQRRM</sequence>
<dbReference type="GO" id="GO:0006508">
    <property type="term" value="P:proteolysis"/>
    <property type="evidence" value="ECO:0007669"/>
    <property type="project" value="UniProtKB-KW"/>
</dbReference>
<name>A0A0G3GUL8_9CORY</name>
<dbReference type="InterPro" id="IPR036852">
    <property type="entry name" value="Peptidase_S8/S53_dom_sf"/>
</dbReference>
<organism evidence="10 11">
    <name type="scientific">Corynebacterium mustelae</name>
    <dbReference type="NCBI Taxonomy" id="571915"/>
    <lineage>
        <taxon>Bacteria</taxon>
        <taxon>Bacillati</taxon>
        <taxon>Actinomycetota</taxon>
        <taxon>Actinomycetes</taxon>
        <taxon>Mycobacteriales</taxon>
        <taxon>Corynebacteriaceae</taxon>
        <taxon>Corynebacterium</taxon>
    </lineage>
</organism>
<keyword evidence="7" id="KW-1133">Transmembrane helix</keyword>
<evidence type="ECO:0000256" key="1">
    <source>
        <dbReference type="ARBA" id="ARBA00011073"/>
    </source>
</evidence>
<evidence type="ECO:0000259" key="9">
    <source>
        <dbReference type="Pfam" id="PF00082"/>
    </source>
</evidence>
<dbReference type="PANTHER" id="PTHR43806">
    <property type="entry name" value="PEPTIDASE S8"/>
    <property type="match status" value="1"/>
</dbReference>
<keyword evidence="3 5" id="KW-0378">Hydrolase</keyword>
<dbReference type="Pfam" id="PF00082">
    <property type="entry name" value="Peptidase_S8"/>
    <property type="match status" value="1"/>
</dbReference>
<dbReference type="InterPro" id="IPR015500">
    <property type="entry name" value="Peptidase_S8_subtilisin-rel"/>
</dbReference>
<evidence type="ECO:0000256" key="7">
    <source>
        <dbReference type="SAM" id="Phobius"/>
    </source>
</evidence>
<feature type="active site" description="Charge relay system" evidence="5">
    <location>
        <position position="103"/>
    </location>
</feature>
<feature type="domain" description="Peptidase S8/S53" evidence="9">
    <location>
        <begin position="64"/>
        <end position="323"/>
    </location>
</feature>
<proteinExistence type="inferred from homology"/>
<protein>
    <submittedName>
        <fullName evidence="10">Subtilase family protease</fullName>
        <ecNumber evidence="10">3.4.21.-</ecNumber>
    </submittedName>
</protein>
<keyword evidence="8" id="KW-0732">Signal</keyword>
<keyword evidence="2 5" id="KW-0645">Protease</keyword>
<dbReference type="Proteomes" id="UP000035199">
    <property type="component" value="Chromosome"/>
</dbReference>
<gene>
    <name evidence="10" type="ORF">CMUST_02635</name>
</gene>
<evidence type="ECO:0000256" key="4">
    <source>
        <dbReference type="ARBA" id="ARBA00022825"/>
    </source>
</evidence>
<reference evidence="10 11" key="1">
    <citation type="journal article" date="2015" name="Genome Announc.">
        <title>Complete Genome Sequence of the Type Strain Corynebacterium mustelae DSM 45274, Isolated from Various Tissues of a Male Ferret with Lethal Sepsis.</title>
        <authorList>
            <person name="Ruckert C."/>
            <person name="Eimer J."/>
            <person name="Winkler A."/>
            <person name="Tauch A."/>
        </authorList>
    </citation>
    <scope>NUCLEOTIDE SEQUENCE [LARGE SCALE GENOMIC DNA]</scope>
    <source>
        <strain evidence="10 11">DSM 45274</strain>
    </source>
</reference>
<reference evidence="11" key="2">
    <citation type="submission" date="2015-05" db="EMBL/GenBank/DDBJ databases">
        <title>Complete genome sequence of Corynebacterium mustelae DSM 45274, isolated from various tissues of a male ferret with lethal sepsis.</title>
        <authorList>
            <person name="Ruckert C."/>
            <person name="Albersmeier A."/>
            <person name="Winkler A."/>
            <person name="Tauch A."/>
        </authorList>
    </citation>
    <scope>NUCLEOTIDE SEQUENCE [LARGE SCALE GENOMIC DNA]</scope>
    <source>
        <strain evidence="11">DSM 45274</strain>
    </source>
</reference>
<feature type="transmembrane region" description="Helical" evidence="7">
    <location>
        <begin position="365"/>
        <end position="382"/>
    </location>
</feature>
<dbReference type="Gene3D" id="3.40.50.200">
    <property type="entry name" value="Peptidase S8/S53 domain"/>
    <property type="match status" value="1"/>
</dbReference>
<dbReference type="PROSITE" id="PS00138">
    <property type="entry name" value="SUBTILASE_SER"/>
    <property type="match status" value="1"/>
</dbReference>
<comment type="similarity">
    <text evidence="1 5 6">Belongs to the peptidase S8 family.</text>
</comment>
<keyword evidence="7" id="KW-0472">Membrane</keyword>
<evidence type="ECO:0000256" key="3">
    <source>
        <dbReference type="ARBA" id="ARBA00022801"/>
    </source>
</evidence>
<evidence type="ECO:0000256" key="6">
    <source>
        <dbReference type="RuleBase" id="RU003355"/>
    </source>
</evidence>
<dbReference type="InterPro" id="IPR000209">
    <property type="entry name" value="Peptidase_S8/S53_dom"/>
</dbReference>
<evidence type="ECO:0000313" key="11">
    <source>
        <dbReference type="Proteomes" id="UP000035199"/>
    </source>
</evidence>
<feature type="active site" description="Charge relay system" evidence="5">
    <location>
        <position position="71"/>
    </location>
</feature>
<evidence type="ECO:0000313" key="10">
    <source>
        <dbReference type="EMBL" id="AKK04871.1"/>
    </source>
</evidence>
<dbReference type="PROSITE" id="PS51892">
    <property type="entry name" value="SUBTILASE"/>
    <property type="match status" value="1"/>
</dbReference>
<dbReference type="STRING" id="571915.CMUST_02635"/>
<keyword evidence="11" id="KW-1185">Reference proteome</keyword>
<evidence type="ECO:0000256" key="8">
    <source>
        <dbReference type="SAM" id="SignalP"/>
    </source>
</evidence>
<dbReference type="GO" id="GO:0004252">
    <property type="term" value="F:serine-type endopeptidase activity"/>
    <property type="evidence" value="ECO:0007669"/>
    <property type="project" value="UniProtKB-UniRule"/>
</dbReference>